<proteinExistence type="predicted"/>
<evidence type="ECO:0000256" key="2">
    <source>
        <dbReference type="ARBA" id="ARBA00022737"/>
    </source>
</evidence>
<accession>A0A369J786</accession>
<dbReference type="InterPro" id="IPR052254">
    <property type="entry name" value="CUL4-DDB1_E3_ligase_receptor"/>
</dbReference>
<dbReference type="InterPro" id="IPR036322">
    <property type="entry name" value="WD40_repeat_dom_sf"/>
</dbReference>
<evidence type="ECO:0000313" key="4">
    <source>
        <dbReference type="Proteomes" id="UP000076154"/>
    </source>
</evidence>
<organism evidence="3 4">
    <name type="scientific">Hypsizygus marmoreus</name>
    <name type="common">White beech mushroom</name>
    <name type="synonym">Agaricus marmoreus</name>
    <dbReference type="NCBI Taxonomy" id="39966"/>
    <lineage>
        <taxon>Eukaryota</taxon>
        <taxon>Fungi</taxon>
        <taxon>Dikarya</taxon>
        <taxon>Basidiomycota</taxon>
        <taxon>Agaricomycotina</taxon>
        <taxon>Agaricomycetes</taxon>
        <taxon>Agaricomycetidae</taxon>
        <taxon>Agaricales</taxon>
        <taxon>Tricholomatineae</taxon>
        <taxon>Lyophyllaceae</taxon>
        <taxon>Hypsizygus</taxon>
    </lineage>
</organism>
<keyword evidence="2" id="KW-0677">Repeat</keyword>
<sequence>MPVDLPGFYWDAQRNRYFPLSSKPKMPSVTQPIIPKSDHPAKSLKRKRKNSFWNITETSRATCFTHKRYQATHEILCSHYATTSSVTETKVPTFGHIKSFCSTVLNGEVRRFIGDNRGWLYNSTPLSSGHNLWAADINLRPESEISSICISGARCIATCFGPSPKVSVQDLNVTGRTFLLSLTGVHDIWNAHLQDNALVLGANKKAVFLSDIDISNPPIQTLDTHSDVFAVYQKDNMIYTGCRNGSILRFDKRTGKLGVKLYDDRFEGKARSSVLHLDTIADSQLLVSHMNGDLLTFDLRFPQQSTPIMQYYGHVNSHTQKLGIALDPDQEFIFAAGEDKRIRGWSVRSGLPLLPPSSGVEADDRRNPFLFQFPNTVETLQFHLGQR</sequence>
<dbReference type="InterPro" id="IPR001680">
    <property type="entry name" value="WD40_rpt"/>
</dbReference>
<dbReference type="Proteomes" id="UP000076154">
    <property type="component" value="Unassembled WGS sequence"/>
</dbReference>
<reference evidence="3" key="1">
    <citation type="submission" date="2018-04" db="EMBL/GenBank/DDBJ databases">
        <title>Whole genome sequencing of Hypsizygus marmoreus.</title>
        <authorList>
            <person name="Choi I.-G."/>
            <person name="Min B."/>
            <person name="Kim J.-G."/>
            <person name="Kim S."/>
            <person name="Oh Y.-L."/>
            <person name="Kong W.-S."/>
            <person name="Park H."/>
            <person name="Jeong J."/>
            <person name="Song E.-S."/>
        </authorList>
    </citation>
    <scope>NUCLEOTIDE SEQUENCE [LARGE SCALE GENOMIC DNA]</scope>
    <source>
        <strain evidence="3">51987-8</strain>
    </source>
</reference>
<dbReference type="PANTHER" id="PTHR44472:SF1">
    <property type="entry name" value="DDB1 AND CUL4 ASSOCIATED FACTOR 4"/>
    <property type="match status" value="1"/>
</dbReference>
<name>A0A369J786_HYPMA</name>
<dbReference type="SMART" id="SM00320">
    <property type="entry name" value="WD40"/>
    <property type="match status" value="2"/>
</dbReference>
<keyword evidence="1" id="KW-0853">WD repeat</keyword>
<dbReference type="PANTHER" id="PTHR44472">
    <property type="entry name" value="DDB1- AND CUL4-ASSOCIATED FACTOR 4-RELATED"/>
    <property type="match status" value="1"/>
</dbReference>
<dbReference type="SUPFAM" id="SSF50978">
    <property type="entry name" value="WD40 repeat-like"/>
    <property type="match status" value="1"/>
</dbReference>
<comment type="caution">
    <text evidence="3">The sequence shown here is derived from an EMBL/GenBank/DDBJ whole genome shotgun (WGS) entry which is preliminary data.</text>
</comment>
<dbReference type="Pfam" id="PF00400">
    <property type="entry name" value="WD40"/>
    <property type="match status" value="1"/>
</dbReference>
<dbReference type="STRING" id="39966.A0A369J786"/>
<dbReference type="AlphaFoldDB" id="A0A369J786"/>
<evidence type="ECO:0000256" key="1">
    <source>
        <dbReference type="ARBA" id="ARBA00022574"/>
    </source>
</evidence>
<dbReference type="Gene3D" id="2.130.10.10">
    <property type="entry name" value="YVTN repeat-like/Quinoprotein amine dehydrogenase"/>
    <property type="match status" value="1"/>
</dbReference>
<dbReference type="InParanoid" id="A0A369J786"/>
<dbReference type="EMBL" id="LUEZ02000107">
    <property type="protein sequence ID" value="RDB17798.1"/>
    <property type="molecule type" value="Genomic_DNA"/>
</dbReference>
<dbReference type="OrthoDB" id="128867at2759"/>
<protein>
    <submittedName>
        <fullName evidence="3">WD repeat-containing protein 21</fullName>
    </submittedName>
</protein>
<evidence type="ECO:0000313" key="3">
    <source>
        <dbReference type="EMBL" id="RDB17798.1"/>
    </source>
</evidence>
<dbReference type="InterPro" id="IPR015943">
    <property type="entry name" value="WD40/YVTN_repeat-like_dom_sf"/>
</dbReference>
<gene>
    <name evidence="3" type="primary">wdr21</name>
    <name evidence="3" type="ORF">Hypma_000957</name>
</gene>
<keyword evidence="4" id="KW-1185">Reference proteome</keyword>